<comment type="caution">
    <text evidence="1">The sequence shown here is derived from an EMBL/GenBank/DDBJ whole genome shotgun (WGS) entry which is preliminary data.</text>
</comment>
<dbReference type="InterPro" id="IPR011463">
    <property type="entry name" value="DUF1569"/>
</dbReference>
<dbReference type="Proteomes" id="UP000318053">
    <property type="component" value="Unassembled WGS sequence"/>
</dbReference>
<reference evidence="1 2" key="1">
    <citation type="submission" date="2019-02" db="EMBL/GenBank/DDBJ databases">
        <title>Deep-cultivation of Planctomycetes and their phenomic and genomic characterization uncovers novel biology.</title>
        <authorList>
            <person name="Wiegand S."/>
            <person name="Jogler M."/>
            <person name="Boedeker C."/>
            <person name="Pinto D."/>
            <person name="Vollmers J."/>
            <person name="Rivas-Marin E."/>
            <person name="Kohn T."/>
            <person name="Peeters S.H."/>
            <person name="Heuer A."/>
            <person name="Rast P."/>
            <person name="Oberbeckmann S."/>
            <person name="Bunk B."/>
            <person name="Jeske O."/>
            <person name="Meyerdierks A."/>
            <person name="Storesund J.E."/>
            <person name="Kallscheuer N."/>
            <person name="Luecker S."/>
            <person name="Lage O.M."/>
            <person name="Pohl T."/>
            <person name="Merkel B.J."/>
            <person name="Hornburger P."/>
            <person name="Mueller R.-W."/>
            <person name="Bruemmer F."/>
            <person name="Labrenz M."/>
            <person name="Spormann A.M."/>
            <person name="Op Den Camp H."/>
            <person name="Overmann J."/>
            <person name="Amann R."/>
            <person name="Jetten M.S.M."/>
            <person name="Mascher T."/>
            <person name="Medema M.H."/>
            <person name="Devos D.P."/>
            <person name="Kaster A.-K."/>
            <person name="Ovreas L."/>
            <person name="Rohde M."/>
            <person name="Galperin M.Y."/>
            <person name="Jogler C."/>
        </authorList>
    </citation>
    <scope>NUCLEOTIDE SEQUENCE [LARGE SCALE GENOMIC DNA]</scope>
    <source>
        <strain evidence="1 2">CA85</strain>
    </source>
</reference>
<dbReference type="Pfam" id="PF07606">
    <property type="entry name" value="DUF1569"/>
    <property type="match status" value="1"/>
</dbReference>
<dbReference type="OrthoDB" id="282689at2"/>
<gene>
    <name evidence="1" type="ORF">CA85_50090</name>
</gene>
<proteinExistence type="predicted"/>
<accession>A0A5C5WQ21</accession>
<organism evidence="1 2">
    <name type="scientific">Allorhodopirellula solitaria</name>
    <dbReference type="NCBI Taxonomy" id="2527987"/>
    <lineage>
        <taxon>Bacteria</taxon>
        <taxon>Pseudomonadati</taxon>
        <taxon>Planctomycetota</taxon>
        <taxon>Planctomycetia</taxon>
        <taxon>Pirellulales</taxon>
        <taxon>Pirellulaceae</taxon>
        <taxon>Allorhodopirellula</taxon>
    </lineage>
</organism>
<keyword evidence="2" id="KW-1185">Reference proteome</keyword>
<evidence type="ECO:0008006" key="3">
    <source>
        <dbReference type="Google" id="ProtNLM"/>
    </source>
</evidence>
<name>A0A5C5WQ21_9BACT</name>
<dbReference type="EMBL" id="SJPK01000029">
    <property type="protein sequence ID" value="TWT52355.1"/>
    <property type="molecule type" value="Genomic_DNA"/>
</dbReference>
<evidence type="ECO:0000313" key="2">
    <source>
        <dbReference type="Proteomes" id="UP000318053"/>
    </source>
</evidence>
<dbReference type="RefSeq" id="WP_146393923.1">
    <property type="nucleotide sequence ID" value="NZ_SJPK01000029.1"/>
</dbReference>
<sequence>MNVKRTLDFHTGEEAIAEIERLRRGGYTQLKNWNLTQVCEHLTVTMSGGMDGFGFRLPRILRSTVVKWVFYHILKTRKMSSVPTLKRLKPTSPDGPDDDAIIDHGIATIRRAIEFPGPIENYPFLDDLDVEDWRQFMWLHAAHHLGFLQPNDSQN</sequence>
<dbReference type="AlphaFoldDB" id="A0A5C5WQ21"/>
<evidence type="ECO:0000313" key="1">
    <source>
        <dbReference type="EMBL" id="TWT52355.1"/>
    </source>
</evidence>
<protein>
    <recommendedName>
        <fullName evidence="3">DinB superfamily protein</fullName>
    </recommendedName>
</protein>